<keyword evidence="3 6" id="KW-0808">Transferase</keyword>
<evidence type="ECO:0000256" key="3">
    <source>
        <dbReference type="ARBA" id="ARBA00022679"/>
    </source>
</evidence>
<feature type="binding site" evidence="6">
    <location>
        <position position="98"/>
    </location>
    <ligand>
        <name>NAD(+)</name>
        <dbReference type="ChEBI" id="CHEBI:57540"/>
    </ligand>
</feature>
<comment type="caution">
    <text evidence="9">The sequence shown here is derived from an EMBL/GenBank/DDBJ whole genome shotgun (WGS) entry which is preliminary data.</text>
</comment>
<feature type="binding site" evidence="6">
    <location>
        <begin position="81"/>
        <end position="83"/>
    </location>
    <ligand>
        <name>NAD(+)</name>
        <dbReference type="ChEBI" id="CHEBI:57540"/>
    </ligand>
</feature>
<feature type="active site" evidence="6">
    <location>
        <position position="231"/>
    </location>
</feature>
<comment type="catalytic activity">
    <reaction evidence="6">
        <text>a thymidine in DNA + NAD(+) = an N-(ADP-alpha-D-ribosyl)-thymidine in DNA + nicotinamide + H(+)</text>
        <dbReference type="Rhea" id="RHEA:71651"/>
        <dbReference type="Rhea" id="RHEA-COMP:13556"/>
        <dbReference type="Rhea" id="RHEA-COMP:18051"/>
        <dbReference type="ChEBI" id="CHEBI:15378"/>
        <dbReference type="ChEBI" id="CHEBI:17154"/>
        <dbReference type="ChEBI" id="CHEBI:57540"/>
        <dbReference type="ChEBI" id="CHEBI:137386"/>
        <dbReference type="ChEBI" id="CHEBI:191199"/>
    </reaction>
</comment>
<proteinExistence type="inferred from homology"/>
<evidence type="ECO:0000313" key="10">
    <source>
        <dbReference type="Proteomes" id="UP001589667"/>
    </source>
</evidence>
<comment type="caution">
    <text evidence="6">Lacks conserved residue(s) required for the propagation of feature annotation.</text>
</comment>
<accession>A0ABV5SRB4</accession>
<reference evidence="9 10" key="1">
    <citation type="submission" date="2024-09" db="EMBL/GenBank/DDBJ databases">
        <authorList>
            <person name="Sun Q."/>
            <person name="Mori K."/>
        </authorList>
    </citation>
    <scope>NUCLEOTIDE SEQUENCE [LARGE SCALE GENOMIC DNA]</scope>
    <source>
        <strain evidence="9 10">JCM 14321</strain>
    </source>
</reference>
<feature type="binding site" evidence="6">
    <location>
        <position position="119"/>
    </location>
    <ligand>
        <name>NAD(+)</name>
        <dbReference type="ChEBI" id="CHEBI:57540"/>
    </ligand>
</feature>
<evidence type="ECO:0000256" key="5">
    <source>
        <dbReference type="ARBA" id="ARBA00023125"/>
    </source>
</evidence>
<evidence type="ECO:0000256" key="6">
    <source>
        <dbReference type="PROSITE-ProRule" id="PRU01362"/>
    </source>
</evidence>
<feature type="active site" description="Proton acceptor" evidence="6">
    <location>
        <position position="119"/>
    </location>
</feature>
<protein>
    <submittedName>
        <fullName evidence="9">DarT ssDNA thymidine ADP-ribosyltransferase family protein</fullName>
    </submittedName>
</protein>
<keyword evidence="1 6" id="KW-1277">Toxin-antitoxin system</keyword>
<evidence type="ECO:0000256" key="1">
    <source>
        <dbReference type="ARBA" id="ARBA00022649"/>
    </source>
</evidence>
<name>A0ABV5SRB4_9MICO</name>
<keyword evidence="5 6" id="KW-0238">DNA-binding</keyword>
<feature type="compositionally biased region" description="Low complexity" evidence="7">
    <location>
        <begin position="34"/>
        <end position="59"/>
    </location>
</feature>
<evidence type="ECO:0000256" key="2">
    <source>
        <dbReference type="ARBA" id="ARBA00022676"/>
    </source>
</evidence>
<dbReference type="InterPro" id="IPR029494">
    <property type="entry name" value="DarT"/>
</dbReference>
<dbReference type="Pfam" id="PF14487">
    <property type="entry name" value="DarT"/>
    <property type="match status" value="1"/>
</dbReference>
<dbReference type="RefSeq" id="WP_170296089.1">
    <property type="nucleotide sequence ID" value="NZ_BAAANI010000002.1"/>
</dbReference>
<sequence>MGDECIHGFDDGLCATCFPPKEPEQKPTATAPVRGSTRGSARTATASTRTASSGAGRAAPTLTGRPLTAPPVEVGTIRIYHVTHLDNLGRILGAGAILSDAGGANPVVDVAAPAVREFRRQQSVPGVDATLADYVPFLLTPDALVWDAVRTASPDPRLRDDAVLRPAADHVILVGSVAAARGALTEPGAVLVSDTDAALPGAELAIEWADVERLLRRLVHADETTRLRTAEFLARGEVPLERIALIAVGNDKVRDRVRAALAAVGVRAKVAVYPPWFQPAELELDGD</sequence>
<organism evidence="9 10">
    <name type="scientific">Agromyces lapidis</name>
    <dbReference type="NCBI Taxonomy" id="279574"/>
    <lineage>
        <taxon>Bacteria</taxon>
        <taxon>Bacillati</taxon>
        <taxon>Actinomycetota</taxon>
        <taxon>Actinomycetes</taxon>
        <taxon>Micrococcales</taxon>
        <taxon>Microbacteriaceae</taxon>
        <taxon>Agromyces</taxon>
    </lineage>
</organism>
<evidence type="ECO:0000313" key="9">
    <source>
        <dbReference type="EMBL" id="MFB9642885.1"/>
    </source>
</evidence>
<keyword evidence="4 6" id="KW-0548">Nucleotidyltransferase</keyword>
<comment type="similarity">
    <text evidence="6">Belongs to the DarT ADP-ribosyltransferase family.</text>
</comment>
<evidence type="ECO:0000256" key="7">
    <source>
        <dbReference type="SAM" id="MobiDB-lite"/>
    </source>
</evidence>
<feature type="domain" description="DarT" evidence="8">
    <location>
        <begin position="77"/>
        <end position="278"/>
    </location>
</feature>
<evidence type="ECO:0000256" key="4">
    <source>
        <dbReference type="ARBA" id="ARBA00022695"/>
    </source>
</evidence>
<keyword evidence="10" id="KW-1185">Reference proteome</keyword>
<dbReference type="PROSITE" id="PS52018">
    <property type="entry name" value="DART"/>
    <property type="match status" value="1"/>
</dbReference>
<dbReference type="Proteomes" id="UP001589667">
    <property type="component" value="Unassembled WGS sequence"/>
</dbReference>
<feature type="region of interest" description="Disordered" evidence="7">
    <location>
        <begin position="18"/>
        <end position="67"/>
    </location>
</feature>
<gene>
    <name evidence="9" type="ORF">ACFFQV_11355</name>
</gene>
<keyword evidence="2 6" id="KW-0328">Glycosyltransferase</keyword>
<evidence type="ECO:0000259" key="8">
    <source>
        <dbReference type="PROSITE" id="PS52018"/>
    </source>
</evidence>
<dbReference type="EMBL" id="JBHMBL010000002">
    <property type="protein sequence ID" value="MFB9642885.1"/>
    <property type="molecule type" value="Genomic_DNA"/>
</dbReference>